<evidence type="ECO:0000313" key="3">
    <source>
        <dbReference type="Proteomes" id="UP000236584"/>
    </source>
</evidence>
<dbReference type="KEGG" id="srub:C2R22_03190"/>
<name>A0A2I8VFU2_9EURY</name>
<evidence type="ECO:0000313" key="2">
    <source>
        <dbReference type="EMBL" id="AUV80781.1"/>
    </source>
</evidence>
<proteinExistence type="predicted"/>
<protein>
    <recommendedName>
        <fullName evidence="1">DUF7260 domain-containing protein</fullName>
    </recommendedName>
</protein>
<accession>A0A2I8VFU2</accession>
<keyword evidence="3" id="KW-1185">Reference proteome</keyword>
<dbReference type="EMBL" id="CP026309">
    <property type="protein sequence ID" value="AUV80781.1"/>
    <property type="molecule type" value="Genomic_DNA"/>
</dbReference>
<organism evidence="2 3">
    <name type="scientific">Salinigranum rubrum</name>
    <dbReference type="NCBI Taxonomy" id="755307"/>
    <lineage>
        <taxon>Archaea</taxon>
        <taxon>Methanobacteriati</taxon>
        <taxon>Methanobacteriota</taxon>
        <taxon>Stenosarchaea group</taxon>
        <taxon>Halobacteria</taxon>
        <taxon>Halobacteriales</taxon>
        <taxon>Haloferacaceae</taxon>
        <taxon>Salinigranum</taxon>
    </lineage>
</organism>
<evidence type="ECO:0000259" key="1">
    <source>
        <dbReference type="Pfam" id="PF23921"/>
    </source>
</evidence>
<sequence length="250" mass="28457">MCSLHTSILADAHALARTEKRRLAAEATAFERFVRRVGNLEFAGARPDTTPRQPTAIRTAAVTGEASCFREIRAAYRQTVLAVPHWQEVYGESTVPESLSAEFSADLVELVLAPGTRRESPELRSRLIEESRCSIRIRERTRARVHEETRELKRLDRALNPVLDRIDTVRNGRETVVRRRTQARDARARLERLLETHQSYLHGQPRRRYEPLVTSLYADLDVKRYPGLAAIAGVCGRLQRAELGLWAGLR</sequence>
<dbReference type="Proteomes" id="UP000236584">
    <property type="component" value="Chromosome"/>
</dbReference>
<dbReference type="AlphaFoldDB" id="A0A2I8VFU2"/>
<gene>
    <name evidence="2" type="ORF">C2R22_03190</name>
</gene>
<feature type="domain" description="DUF7260" evidence="1">
    <location>
        <begin position="9"/>
        <end position="241"/>
    </location>
</feature>
<dbReference type="RefSeq" id="WP_103424468.1">
    <property type="nucleotide sequence ID" value="NZ_CP026309.1"/>
</dbReference>
<dbReference type="OrthoDB" id="206489at2157"/>
<dbReference type="InterPro" id="IPR055684">
    <property type="entry name" value="DUF7260"/>
</dbReference>
<reference evidence="2 3" key="1">
    <citation type="submission" date="2018-01" db="EMBL/GenBank/DDBJ databases">
        <title>Complete genome sequence of Salinigranum rubrum GX10T, an extremely halophilic archaeon isolated from a marine solar saltern.</title>
        <authorList>
            <person name="Han S."/>
        </authorList>
    </citation>
    <scope>NUCLEOTIDE SEQUENCE [LARGE SCALE GENOMIC DNA]</scope>
    <source>
        <strain evidence="2 3">GX10</strain>
    </source>
</reference>
<dbReference type="Pfam" id="PF23921">
    <property type="entry name" value="DUF7260"/>
    <property type="match status" value="1"/>
</dbReference>
<dbReference type="GeneID" id="35591061"/>